<evidence type="ECO:0000313" key="3">
    <source>
        <dbReference type="EMBL" id="ABR56794.1"/>
    </source>
</evidence>
<reference evidence="3" key="1">
    <citation type="submission" date="2007-06" db="EMBL/GenBank/DDBJ databases">
        <title>Complete sequence of Methanococcus aeolicus Nankai-3.</title>
        <authorList>
            <consortium name="US DOE Joint Genome Institute"/>
            <person name="Copeland A."/>
            <person name="Lucas S."/>
            <person name="Lapidus A."/>
            <person name="Barry K."/>
            <person name="Glavina del Rio T."/>
            <person name="Dalin E."/>
            <person name="Tice H."/>
            <person name="Pitluck S."/>
            <person name="Chain P."/>
            <person name="Malfatti S."/>
            <person name="Shin M."/>
            <person name="Vergez L."/>
            <person name="Schmutz J."/>
            <person name="Larimer F."/>
            <person name="Land M."/>
            <person name="Hauser L."/>
            <person name="Kyrpides N."/>
            <person name="Lykidis A."/>
            <person name="Sieprawska-Lupa M."/>
            <person name="Whitman W.B."/>
            <person name="Richardson P."/>
        </authorList>
    </citation>
    <scope>NUCLEOTIDE SEQUENCE [LARGE SCALE GENOMIC DNA]</scope>
    <source>
        <strain evidence="3">Nankai-3</strain>
    </source>
</reference>
<dbReference type="InterPro" id="IPR013785">
    <property type="entry name" value="Aldolase_TIM"/>
</dbReference>
<dbReference type="STRING" id="419665.Maeo_1218"/>
<proteinExistence type="inferred from homology"/>
<accession>A6UWC2</accession>
<keyword evidence="2" id="KW-0028">Amino-acid biosynthesis</keyword>
<dbReference type="SUPFAM" id="SSF51366">
    <property type="entry name" value="Ribulose-phoshate binding barrel"/>
    <property type="match status" value="1"/>
</dbReference>
<dbReference type="KEGG" id="mae:Maeo_1218"/>
<dbReference type="InterPro" id="IPR004650">
    <property type="entry name" value="HisA/F-archaeal"/>
</dbReference>
<dbReference type="RefSeq" id="WP_011973926.1">
    <property type="nucleotide sequence ID" value="NC_009635.1"/>
</dbReference>
<dbReference type="Gene3D" id="3.20.20.70">
    <property type="entry name" value="Aldolase class I"/>
    <property type="match status" value="1"/>
</dbReference>
<dbReference type="HOGENOM" id="CLU_048577_2_0_2"/>
<dbReference type="GO" id="GO:0003949">
    <property type="term" value="F:1-(5-phosphoribosyl)-5-[(5-phosphoribosylamino)methylideneamino]imidazole-4-carboxamide isomerase activity"/>
    <property type="evidence" value="ECO:0007669"/>
    <property type="project" value="InterPro"/>
</dbReference>
<dbReference type="PANTHER" id="PTHR43090">
    <property type="entry name" value="1-(5-PHOSPHORIBOSYL)-5-[(5-PHOSPHORIBOSYLAMINO)METHYLIDENEAMINO] IMIDAZOLE-4-CARBOXAMIDE ISOMERASE"/>
    <property type="match status" value="1"/>
</dbReference>
<evidence type="ECO:0000313" key="4">
    <source>
        <dbReference type="Proteomes" id="UP000001106"/>
    </source>
</evidence>
<keyword evidence="2" id="KW-0368">Histidine biosynthesis</keyword>
<dbReference type="InterPro" id="IPR011060">
    <property type="entry name" value="RibuloseP-bd_barrel"/>
</dbReference>
<gene>
    <name evidence="3" type="ordered locus">Maeo_1218</name>
</gene>
<dbReference type="InterPro" id="IPR006062">
    <property type="entry name" value="His_biosynth"/>
</dbReference>
<dbReference type="Pfam" id="PF00977">
    <property type="entry name" value="His_biosynth"/>
    <property type="match status" value="1"/>
</dbReference>
<dbReference type="NCBIfam" id="TIGR00734">
    <property type="entry name" value="hisAF_rel"/>
    <property type="match status" value="1"/>
</dbReference>
<dbReference type="GO" id="GO:0000162">
    <property type="term" value="P:L-tryptophan biosynthetic process"/>
    <property type="evidence" value="ECO:0007669"/>
    <property type="project" value="TreeGrafter"/>
</dbReference>
<evidence type="ECO:0000256" key="2">
    <source>
        <dbReference type="RuleBase" id="RU003657"/>
    </source>
</evidence>
<dbReference type="eggNOG" id="arCOG00616">
    <property type="taxonomic scope" value="Archaea"/>
</dbReference>
<dbReference type="GO" id="GO:0000105">
    <property type="term" value="P:L-histidine biosynthetic process"/>
    <property type="evidence" value="ECO:0007669"/>
    <property type="project" value="UniProtKB-KW"/>
</dbReference>
<sequence length="225" mass="25217">MEIIPVIDIMDNMAVHGKSGDRDNYKPLKSVLCNSSNPADIINTYKENGAKKVYIADLDAIMENGNNFECIKELDIYKIVDCGIKNKKDIQNLEKLNFCNKLIVGTETLDDLSILNNENIILSLDYKDGKLLNYELEEILNNIQHNTSLILLDISSVGTQKGINIELIKEIIQKKKATNPLYIGGGIKDENDLMEAYSLNVDGVLIATSIHNGTLNLKEIIEKYK</sequence>
<name>A6UWC2_META3</name>
<dbReference type="AlphaFoldDB" id="A6UWC2"/>
<protein>
    <submittedName>
        <fullName evidence="3">HisA/hisF family protein</fullName>
    </submittedName>
</protein>
<dbReference type="CDD" id="cd04723">
    <property type="entry name" value="HisA_HisF"/>
    <property type="match status" value="1"/>
</dbReference>
<dbReference type="InterPro" id="IPR044524">
    <property type="entry name" value="Isoase_HisA-like"/>
</dbReference>
<dbReference type="GO" id="GO:0005737">
    <property type="term" value="C:cytoplasm"/>
    <property type="evidence" value="ECO:0007669"/>
    <property type="project" value="TreeGrafter"/>
</dbReference>
<dbReference type="EMBL" id="CP000743">
    <property type="protein sequence ID" value="ABR56794.1"/>
    <property type="molecule type" value="Genomic_DNA"/>
</dbReference>
<dbReference type="Proteomes" id="UP000001106">
    <property type="component" value="Chromosome"/>
</dbReference>
<evidence type="ECO:0000256" key="1">
    <source>
        <dbReference type="ARBA" id="ARBA00009667"/>
    </source>
</evidence>
<dbReference type="OrthoDB" id="146815at2157"/>
<dbReference type="GeneID" id="5327306"/>
<organism evidence="3 4">
    <name type="scientific">Methanococcus aeolicus (strain ATCC BAA-1280 / DSM 17508 / OCM 812 / Nankai-3)</name>
    <dbReference type="NCBI Taxonomy" id="419665"/>
    <lineage>
        <taxon>Archaea</taxon>
        <taxon>Methanobacteriati</taxon>
        <taxon>Methanobacteriota</taxon>
        <taxon>Methanomada group</taxon>
        <taxon>Methanococci</taxon>
        <taxon>Methanococcales</taxon>
        <taxon>Methanococcaceae</taxon>
        <taxon>Methanococcus</taxon>
    </lineage>
</organism>
<comment type="similarity">
    <text evidence="1 2">Belongs to the HisA/HisF family.</text>
</comment>
<keyword evidence="4" id="KW-1185">Reference proteome</keyword>
<dbReference type="PANTHER" id="PTHR43090:SF2">
    <property type="entry name" value="1-(5-PHOSPHORIBOSYL)-5-[(5-PHOSPHORIBOSYLAMINO)METHYLIDENEAMINO] IMIDAZOLE-4-CARBOXAMIDE ISOMERASE"/>
    <property type="match status" value="1"/>
</dbReference>